<feature type="domain" description="MucBP" evidence="2">
    <location>
        <begin position="380"/>
        <end position="441"/>
    </location>
</feature>
<dbReference type="NCBIfam" id="TIGR02167">
    <property type="entry name" value="Liste_lipo_26"/>
    <property type="match status" value="1"/>
</dbReference>
<dbReference type="Pfam" id="PF06458">
    <property type="entry name" value="MucBP"/>
    <property type="match status" value="1"/>
</dbReference>
<name>A0ABW1TM86_9LACO</name>
<evidence type="ECO:0000313" key="4">
    <source>
        <dbReference type="EMBL" id="MFC6274908.1"/>
    </source>
</evidence>
<gene>
    <name evidence="4" type="ORF">ACFQET_05195</name>
</gene>
<keyword evidence="1" id="KW-0677">Repeat</keyword>
<dbReference type="InterPro" id="IPR005046">
    <property type="entry name" value="DUF285"/>
</dbReference>
<feature type="domain" description="DUF5776" evidence="3">
    <location>
        <begin position="539"/>
        <end position="605"/>
    </location>
</feature>
<dbReference type="Proteomes" id="UP001596191">
    <property type="component" value="Unassembled WGS sequence"/>
</dbReference>
<dbReference type="SUPFAM" id="SSF52047">
    <property type="entry name" value="RNI-like"/>
    <property type="match status" value="1"/>
</dbReference>
<evidence type="ECO:0000259" key="2">
    <source>
        <dbReference type="Pfam" id="PF06458"/>
    </source>
</evidence>
<dbReference type="EMBL" id="JBHSSJ010000004">
    <property type="protein sequence ID" value="MFC6274908.1"/>
    <property type="molecule type" value="Genomic_DNA"/>
</dbReference>
<dbReference type="Pfam" id="PF19087">
    <property type="entry name" value="DUF5776"/>
    <property type="match status" value="1"/>
</dbReference>
<evidence type="ECO:0000259" key="3">
    <source>
        <dbReference type="Pfam" id="PF19087"/>
    </source>
</evidence>
<evidence type="ECO:0000256" key="1">
    <source>
        <dbReference type="ARBA" id="ARBA00022737"/>
    </source>
</evidence>
<dbReference type="InterPro" id="IPR032675">
    <property type="entry name" value="LRR_dom_sf"/>
</dbReference>
<accession>A0ABW1TM86</accession>
<comment type="caution">
    <text evidence="4">The sequence shown here is derived from an EMBL/GenBank/DDBJ whole genome shotgun (WGS) entry which is preliminary data.</text>
</comment>
<sequence>MKWRSRGVLLVATLSLVAMGVLEKPVVAAGDGQLRSEVIKPTQGRYGSVPFHLTSAGVLHLGAGTLPEYKDLHLLSGFSGQLLAAVTKAYLHQNNIMGDDMDKISSRITKVVFDGPVVAPVNAKELFENLKSVTTYEHFDRLDTHQTVNMAHMLADNYLLTSLDLSHFDTSQVTTTNNLFMFASSMPNIDVTNLDLDKDTDIHDMFWGMTALHELDLSHQTFRNVKNASLMISHTSIQRVNLAHAAPKVVNGLKQIFVAADTLAEVTLGPQAQTGQELAISPAPRNDQFTGNWQAVGTGTVKNPLGKKYSDNRLIGNDPTAGRQVETYVWEPVNREISVTPPAIVPPTVVPPTVVPPTVEPPKPGPEPIVPPQPGPTSQPVTLQYLDEADQPLANERQMRGKIGETYRAIPLEFTGYRLRRVTGRTVGTFGVAPQMVTFRYAQDTHAGGSGNTIAPLKSVVYAKRRVGLYATPNFNRHQVKHWYGRQARTRRPMFVVTGLARSRSGLLRYRVRDVNHHSKTAGMTGYLTARPAWVTSVYYQHKLAKVRVLNPQGVNVYHNRSLRGKTTHIRQGHYLRIRKIVAYHRARRFEIQRGGYVTANKKLVIW</sequence>
<dbReference type="InterPro" id="IPR009459">
    <property type="entry name" value="MucBP_dom"/>
</dbReference>
<organism evidence="4 5">
    <name type="scientific">Levilactobacillus tangyuanensis</name>
    <dbReference type="NCBI Taxonomy" id="2486021"/>
    <lineage>
        <taxon>Bacteria</taxon>
        <taxon>Bacillati</taxon>
        <taxon>Bacillota</taxon>
        <taxon>Bacilli</taxon>
        <taxon>Lactobacillales</taxon>
        <taxon>Lactobacillaceae</taxon>
        <taxon>Levilactobacillus</taxon>
    </lineage>
</organism>
<keyword evidence="5" id="KW-1185">Reference proteome</keyword>
<dbReference type="RefSeq" id="WP_125640509.1">
    <property type="nucleotide sequence ID" value="NZ_JBHSSJ010000004.1"/>
</dbReference>
<dbReference type="Pfam" id="PF03382">
    <property type="entry name" value="DUF285"/>
    <property type="match status" value="1"/>
</dbReference>
<dbReference type="Gene3D" id="3.80.10.10">
    <property type="entry name" value="Ribonuclease Inhibitor"/>
    <property type="match status" value="1"/>
</dbReference>
<reference evidence="5" key="1">
    <citation type="journal article" date="2019" name="Int. J. Syst. Evol. Microbiol.">
        <title>The Global Catalogue of Microorganisms (GCM) 10K type strain sequencing project: providing services to taxonomists for standard genome sequencing and annotation.</title>
        <authorList>
            <consortium name="The Broad Institute Genomics Platform"/>
            <consortium name="The Broad Institute Genome Sequencing Center for Infectious Disease"/>
            <person name="Wu L."/>
            <person name="Ma J."/>
        </authorList>
    </citation>
    <scope>NUCLEOTIDE SEQUENCE [LARGE SCALE GENOMIC DNA]</scope>
    <source>
        <strain evidence="5">CCM 8907</strain>
    </source>
</reference>
<proteinExistence type="predicted"/>
<dbReference type="InterPro" id="IPR044081">
    <property type="entry name" value="DUF5776"/>
</dbReference>
<evidence type="ECO:0000313" key="5">
    <source>
        <dbReference type="Proteomes" id="UP001596191"/>
    </source>
</evidence>
<dbReference type="InterPro" id="IPR011889">
    <property type="entry name" value="Liste_lipo_26"/>
</dbReference>
<protein>
    <submittedName>
        <fullName evidence="4">DUF5776 domain-containing protein</fullName>
    </submittedName>
</protein>
<dbReference type="Gene3D" id="3.10.20.320">
    <property type="entry name" value="Putative peptidoglycan bound protein (lpxtg motif)"/>
    <property type="match status" value="1"/>
</dbReference>